<dbReference type="PANTHER" id="PTHR28218:SF1">
    <property type="entry name" value="VPS4-ASSOCIATED PROTEIN 1"/>
    <property type="match status" value="1"/>
</dbReference>
<gene>
    <name evidence="2" type="ORF">FISHEDRAFT_48541</name>
</gene>
<dbReference type="Proteomes" id="UP000054144">
    <property type="component" value="Unassembled WGS sequence"/>
</dbReference>
<dbReference type="GO" id="GO:0007034">
    <property type="term" value="P:vacuolar transport"/>
    <property type="evidence" value="ECO:0007669"/>
    <property type="project" value="TreeGrafter"/>
</dbReference>
<evidence type="ECO:0000313" key="2">
    <source>
        <dbReference type="EMBL" id="KIY45863.1"/>
    </source>
</evidence>
<dbReference type="Pfam" id="PF08432">
    <property type="entry name" value="Vfa1"/>
    <property type="match status" value="1"/>
</dbReference>
<name>A0A0D7A4Y2_9AGAR</name>
<proteinExistence type="predicted"/>
<dbReference type="EMBL" id="KN882045">
    <property type="protein sequence ID" value="KIY45863.1"/>
    <property type="molecule type" value="Genomic_DNA"/>
</dbReference>
<protein>
    <submittedName>
        <fullName evidence="2">DUF1742-domain-containing protein</fullName>
    </submittedName>
</protein>
<dbReference type="PANTHER" id="PTHR28218">
    <property type="entry name" value="VPS4-ASSOCIATED PROTEIN 1"/>
    <property type="match status" value="1"/>
</dbReference>
<dbReference type="InterPro" id="IPR013640">
    <property type="entry name" value="Vfa1"/>
</dbReference>
<dbReference type="GO" id="GO:0005768">
    <property type="term" value="C:endosome"/>
    <property type="evidence" value="ECO:0007669"/>
    <property type="project" value="TreeGrafter"/>
</dbReference>
<keyword evidence="3" id="KW-1185">Reference proteome</keyword>
<feature type="compositionally biased region" description="Basic and acidic residues" evidence="1">
    <location>
        <begin position="75"/>
        <end position="107"/>
    </location>
</feature>
<reference evidence="2 3" key="1">
    <citation type="journal article" date="2015" name="Fungal Genet. Biol.">
        <title>Evolution of novel wood decay mechanisms in Agaricales revealed by the genome sequences of Fistulina hepatica and Cylindrobasidium torrendii.</title>
        <authorList>
            <person name="Floudas D."/>
            <person name="Held B.W."/>
            <person name="Riley R."/>
            <person name="Nagy L.G."/>
            <person name="Koehler G."/>
            <person name="Ransdell A.S."/>
            <person name="Younus H."/>
            <person name="Chow J."/>
            <person name="Chiniquy J."/>
            <person name="Lipzen A."/>
            <person name="Tritt A."/>
            <person name="Sun H."/>
            <person name="Haridas S."/>
            <person name="LaButti K."/>
            <person name="Ohm R.A."/>
            <person name="Kues U."/>
            <person name="Blanchette R.A."/>
            <person name="Grigoriev I.V."/>
            <person name="Minto R.E."/>
            <person name="Hibbett D.S."/>
        </authorList>
    </citation>
    <scope>NUCLEOTIDE SEQUENCE [LARGE SCALE GENOMIC DNA]</scope>
    <source>
        <strain evidence="2 3">ATCC 64428</strain>
    </source>
</reference>
<dbReference type="AlphaFoldDB" id="A0A0D7A4Y2"/>
<accession>A0A0D7A4Y2</accession>
<sequence>MSFANLYYKRTAATPKACYVCYKPTQTVLATINTTDFLYTCTVHLTDPGFASPVAESTMPATAVSAEEITKVKQEWEAKQKEKKEKQAKEAKKDAPDKGKKDKDQPSDKAPSTSPPPSSQPATPAAPTHQRFTLHRDFFTMRQAEHRRRRQAVQVKDLAPRLPQTPYGGV</sequence>
<evidence type="ECO:0000256" key="1">
    <source>
        <dbReference type="SAM" id="MobiDB-lite"/>
    </source>
</evidence>
<feature type="region of interest" description="Disordered" evidence="1">
    <location>
        <begin position="75"/>
        <end position="170"/>
    </location>
</feature>
<dbReference type="OrthoDB" id="2158714at2759"/>
<organism evidence="2 3">
    <name type="scientific">Fistulina hepatica ATCC 64428</name>
    <dbReference type="NCBI Taxonomy" id="1128425"/>
    <lineage>
        <taxon>Eukaryota</taxon>
        <taxon>Fungi</taxon>
        <taxon>Dikarya</taxon>
        <taxon>Basidiomycota</taxon>
        <taxon>Agaricomycotina</taxon>
        <taxon>Agaricomycetes</taxon>
        <taxon>Agaricomycetidae</taxon>
        <taxon>Agaricales</taxon>
        <taxon>Fistulinaceae</taxon>
        <taxon>Fistulina</taxon>
    </lineage>
</organism>
<evidence type="ECO:0000313" key="3">
    <source>
        <dbReference type="Proteomes" id="UP000054144"/>
    </source>
</evidence>